<dbReference type="InterPro" id="IPR001845">
    <property type="entry name" value="HTH_ArsR_DNA-bd_dom"/>
</dbReference>
<dbReference type="PROSITE" id="PS50987">
    <property type="entry name" value="HTH_ARSR_2"/>
    <property type="match status" value="1"/>
</dbReference>
<dbReference type="PANTHER" id="PTHR33154">
    <property type="entry name" value="TRANSCRIPTIONAL REGULATOR, ARSR FAMILY"/>
    <property type="match status" value="1"/>
</dbReference>
<dbReference type="CDD" id="cd00090">
    <property type="entry name" value="HTH_ARSR"/>
    <property type="match status" value="1"/>
</dbReference>
<dbReference type="InterPro" id="IPR036390">
    <property type="entry name" value="WH_DNA-bd_sf"/>
</dbReference>
<keyword evidence="3" id="KW-0804">Transcription</keyword>
<dbReference type="InterPro" id="IPR036388">
    <property type="entry name" value="WH-like_DNA-bd_sf"/>
</dbReference>
<keyword evidence="1" id="KW-0805">Transcription regulation</keyword>
<dbReference type="EMBL" id="CP058561">
    <property type="protein sequence ID" value="QUH27762.1"/>
    <property type="molecule type" value="Genomic_DNA"/>
</dbReference>
<dbReference type="AlphaFoldDB" id="A0A8J8M7E9"/>
<dbReference type="Pfam" id="PF01022">
    <property type="entry name" value="HTH_5"/>
    <property type="match status" value="1"/>
</dbReference>
<proteinExistence type="predicted"/>
<dbReference type="Gene3D" id="1.10.10.10">
    <property type="entry name" value="Winged helix-like DNA-binding domain superfamily/Winged helix DNA-binding domain"/>
    <property type="match status" value="1"/>
</dbReference>
<evidence type="ECO:0000313" key="6">
    <source>
        <dbReference type="Proteomes" id="UP000677305"/>
    </source>
</evidence>
<accession>A0A8J8M7E9</accession>
<dbReference type="KEGG" id="vgu:HYG85_02060"/>
<evidence type="ECO:0000256" key="3">
    <source>
        <dbReference type="ARBA" id="ARBA00023163"/>
    </source>
</evidence>
<dbReference type="PRINTS" id="PR00778">
    <property type="entry name" value="HTHARSR"/>
</dbReference>
<protein>
    <submittedName>
        <fullName evidence="5">Winged helix-turn-helix transcriptional regulator</fullName>
    </submittedName>
</protein>
<evidence type="ECO:0000256" key="2">
    <source>
        <dbReference type="ARBA" id="ARBA00023125"/>
    </source>
</evidence>
<dbReference type="GO" id="GO:0003700">
    <property type="term" value="F:DNA-binding transcription factor activity"/>
    <property type="evidence" value="ECO:0007669"/>
    <property type="project" value="InterPro"/>
</dbReference>
<reference evidence="5 6" key="1">
    <citation type="submission" date="2020-07" db="EMBL/GenBank/DDBJ databases">
        <title>Vallitalea guaymasensis genome.</title>
        <authorList>
            <person name="Postec A."/>
        </authorList>
    </citation>
    <scope>NUCLEOTIDE SEQUENCE [LARGE SCALE GENOMIC DNA]</scope>
    <source>
        <strain evidence="5 6">Ra1766G1</strain>
    </source>
</reference>
<name>A0A8J8M7E9_9FIRM</name>
<keyword evidence="6" id="KW-1185">Reference proteome</keyword>
<evidence type="ECO:0000256" key="1">
    <source>
        <dbReference type="ARBA" id="ARBA00023015"/>
    </source>
</evidence>
<dbReference type="SUPFAM" id="SSF46785">
    <property type="entry name" value="Winged helix' DNA-binding domain"/>
    <property type="match status" value="1"/>
</dbReference>
<gene>
    <name evidence="5" type="ORF">HYG85_02060</name>
</gene>
<dbReference type="InterPro" id="IPR011991">
    <property type="entry name" value="ArsR-like_HTH"/>
</dbReference>
<dbReference type="SMART" id="SM00418">
    <property type="entry name" value="HTH_ARSR"/>
    <property type="match status" value="1"/>
</dbReference>
<keyword evidence="2" id="KW-0238">DNA-binding</keyword>
<dbReference type="NCBIfam" id="NF033788">
    <property type="entry name" value="HTH_metalloreg"/>
    <property type="match status" value="1"/>
</dbReference>
<sequence length="101" mass="11624">MKIDTMEVNVLKALAHPVRLEIVKKLFDGERCVCELCDDNEYSQANMSQHLKLLKDADIVTTRKDGNKVIYNIKHDEVKDIITLVNKLVRTEINKLLDSEV</sequence>
<dbReference type="InterPro" id="IPR051081">
    <property type="entry name" value="HTH_MetalResp_TranReg"/>
</dbReference>
<evidence type="ECO:0000313" key="5">
    <source>
        <dbReference type="EMBL" id="QUH27762.1"/>
    </source>
</evidence>
<dbReference type="PANTHER" id="PTHR33154:SF33">
    <property type="entry name" value="TRANSCRIPTIONAL REPRESSOR SDPR"/>
    <property type="match status" value="1"/>
</dbReference>
<dbReference type="RefSeq" id="WP_212692078.1">
    <property type="nucleotide sequence ID" value="NZ_CP058561.1"/>
</dbReference>
<organism evidence="5 6">
    <name type="scientific">Vallitalea guaymasensis</name>
    <dbReference type="NCBI Taxonomy" id="1185412"/>
    <lineage>
        <taxon>Bacteria</taxon>
        <taxon>Bacillati</taxon>
        <taxon>Bacillota</taxon>
        <taxon>Clostridia</taxon>
        <taxon>Lachnospirales</taxon>
        <taxon>Vallitaleaceae</taxon>
        <taxon>Vallitalea</taxon>
    </lineage>
</organism>
<feature type="domain" description="HTH arsR-type" evidence="4">
    <location>
        <begin position="1"/>
        <end position="93"/>
    </location>
</feature>
<dbReference type="Proteomes" id="UP000677305">
    <property type="component" value="Chromosome"/>
</dbReference>
<dbReference type="GO" id="GO:0003677">
    <property type="term" value="F:DNA binding"/>
    <property type="evidence" value="ECO:0007669"/>
    <property type="project" value="UniProtKB-KW"/>
</dbReference>
<evidence type="ECO:0000259" key="4">
    <source>
        <dbReference type="PROSITE" id="PS50987"/>
    </source>
</evidence>